<proteinExistence type="predicted"/>
<sequence>MSENPRNTHPDPSAAPLVTRAPGPQAWEESDVAGFTTAALHTDASSGESTMLMKVAPGAYAGSHAHDDVEHIYILSGSFSDDWGTYGPGDYVRREPGTMHAAWSDEGATVLLHYRGH</sequence>
<evidence type="ECO:0000313" key="3">
    <source>
        <dbReference type="EMBL" id="PWJ53880.1"/>
    </source>
</evidence>
<reference evidence="3 4" key="1">
    <citation type="submission" date="2018-03" db="EMBL/GenBank/DDBJ databases">
        <title>Genomic Encyclopedia of Archaeal and Bacterial Type Strains, Phase II (KMG-II): from individual species to whole genera.</title>
        <authorList>
            <person name="Goeker M."/>
        </authorList>
    </citation>
    <scope>NUCLEOTIDE SEQUENCE [LARGE SCALE GENOMIC DNA]</scope>
    <source>
        <strain evidence="3 4">DSM 44889</strain>
    </source>
</reference>
<dbReference type="AlphaFoldDB" id="A0A316AA50"/>
<dbReference type="SUPFAM" id="SSF51182">
    <property type="entry name" value="RmlC-like cupins"/>
    <property type="match status" value="1"/>
</dbReference>
<protein>
    <submittedName>
        <fullName evidence="3">ChrR-like protein with cupin domain</fullName>
    </submittedName>
</protein>
<feature type="region of interest" description="Disordered" evidence="1">
    <location>
        <begin position="1"/>
        <end position="23"/>
    </location>
</feature>
<dbReference type="Proteomes" id="UP000245469">
    <property type="component" value="Unassembled WGS sequence"/>
</dbReference>
<evidence type="ECO:0000313" key="4">
    <source>
        <dbReference type="Proteomes" id="UP000245469"/>
    </source>
</evidence>
<dbReference type="OrthoDB" id="9798709at2"/>
<dbReference type="Gene3D" id="2.60.120.10">
    <property type="entry name" value="Jelly Rolls"/>
    <property type="match status" value="1"/>
</dbReference>
<name>A0A316AA50_9ACTN</name>
<keyword evidence="4" id="KW-1185">Reference proteome</keyword>
<dbReference type="EMBL" id="QGDQ01000010">
    <property type="protein sequence ID" value="PWJ53880.1"/>
    <property type="molecule type" value="Genomic_DNA"/>
</dbReference>
<dbReference type="RefSeq" id="WP_109774149.1">
    <property type="nucleotide sequence ID" value="NZ_QGDQ01000010.1"/>
</dbReference>
<gene>
    <name evidence="3" type="ORF">BXY45_110123</name>
</gene>
<dbReference type="Pfam" id="PF12973">
    <property type="entry name" value="Cupin_7"/>
    <property type="match status" value="1"/>
</dbReference>
<evidence type="ECO:0000256" key="1">
    <source>
        <dbReference type="SAM" id="MobiDB-lite"/>
    </source>
</evidence>
<evidence type="ECO:0000259" key="2">
    <source>
        <dbReference type="Pfam" id="PF12973"/>
    </source>
</evidence>
<dbReference type="InterPro" id="IPR025979">
    <property type="entry name" value="ChrR-like_cupin_dom"/>
</dbReference>
<organism evidence="3 4">
    <name type="scientific">Quadrisphaera granulorum</name>
    <dbReference type="NCBI Taxonomy" id="317664"/>
    <lineage>
        <taxon>Bacteria</taxon>
        <taxon>Bacillati</taxon>
        <taxon>Actinomycetota</taxon>
        <taxon>Actinomycetes</taxon>
        <taxon>Kineosporiales</taxon>
        <taxon>Kineosporiaceae</taxon>
        <taxon>Quadrisphaera</taxon>
    </lineage>
</organism>
<comment type="caution">
    <text evidence="3">The sequence shown here is derived from an EMBL/GenBank/DDBJ whole genome shotgun (WGS) entry which is preliminary data.</text>
</comment>
<accession>A0A316AA50</accession>
<dbReference type="InterPro" id="IPR011051">
    <property type="entry name" value="RmlC_Cupin_sf"/>
</dbReference>
<feature type="domain" description="ChrR-like cupin" evidence="2">
    <location>
        <begin position="26"/>
        <end position="116"/>
    </location>
</feature>
<dbReference type="InterPro" id="IPR014710">
    <property type="entry name" value="RmlC-like_jellyroll"/>
</dbReference>